<dbReference type="GO" id="GO:0016887">
    <property type="term" value="F:ATP hydrolysis activity"/>
    <property type="evidence" value="ECO:0007669"/>
    <property type="project" value="InterPro"/>
</dbReference>
<accession>A0A7X0J9X4</accession>
<dbReference type="AlphaFoldDB" id="A0A7X0J9X4"/>
<dbReference type="PANTHER" id="PTHR43581:SF3">
    <property type="entry name" value="AAA+ ATPASE DOMAIN-CONTAINING PROTEIN"/>
    <property type="match status" value="1"/>
</dbReference>
<evidence type="ECO:0000313" key="2">
    <source>
        <dbReference type="EMBL" id="MBB6503751.1"/>
    </source>
</evidence>
<dbReference type="SUPFAM" id="SSF52540">
    <property type="entry name" value="P-loop containing nucleoside triphosphate hydrolases"/>
    <property type="match status" value="1"/>
</dbReference>
<organism evidence="2 3">
    <name type="scientific">Sphingomonas endophytica</name>
    <dbReference type="NCBI Taxonomy" id="869719"/>
    <lineage>
        <taxon>Bacteria</taxon>
        <taxon>Pseudomonadati</taxon>
        <taxon>Pseudomonadota</taxon>
        <taxon>Alphaproteobacteria</taxon>
        <taxon>Sphingomonadales</taxon>
        <taxon>Sphingomonadaceae</taxon>
        <taxon>Sphingomonas</taxon>
    </lineage>
</organism>
<comment type="caution">
    <text evidence="2">The sequence shown here is derived from an EMBL/GenBank/DDBJ whole genome shotgun (WGS) entry which is preliminary data.</text>
</comment>
<reference evidence="2 3" key="2">
    <citation type="submission" date="2020-08" db="EMBL/GenBank/DDBJ databases">
        <authorList>
            <person name="Partida-Martinez L."/>
            <person name="Huntemann M."/>
            <person name="Clum A."/>
            <person name="Wang J."/>
            <person name="Palaniappan K."/>
            <person name="Ritter S."/>
            <person name="Chen I.-M."/>
            <person name="Stamatis D."/>
            <person name="Reddy T."/>
            <person name="O'Malley R."/>
            <person name="Daum C."/>
            <person name="Shapiro N."/>
            <person name="Ivanova N."/>
            <person name="Kyrpides N."/>
            <person name="Woyke T."/>
        </authorList>
    </citation>
    <scope>NUCLEOTIDE SEQUENCE [LARGE SCALE GENOMIC DNA]</scope>
    <source>
        <strain evidence="2 3">AS3.13</strain>
    </source>
</reference>
<dbReference type="InterPro" id="IPR027417">
    <property type="entry name" value="P-loop_NTPase"/>
</dbReference>
<reference evidence="2 3" key="1">
    <citation type="submission" date="2020-08" db="EMBL/GenBank/DDBJ databases">
        <title>The Agave Microbiome: Exploring the role of microbial communities in plant adaptations to desert environments.</title>
        <authorList>
            <person name="Partida-Martinez L.P."/>
        </authorList>
    </citation>
    <scope>NUCLEOTIDE SEQUENCE [LARGE SCALE GENOMIC DNA]</scope>
    <source>
        <strain evidence="2 3">AS3.13</strain>
    </source>
</reference>
<name>A0A7X0J9X4_9SPHN</name>
<dbReference type="EMBL" id="JACHBT010000003">
    <property type="protein sequence ID" value="MBB6503751.1"/>
    <property type="molecule type" value="Genomic_DNA"/>
</dbReference>
<dbReference type="InterPro" id="IPR003959">
    <property type="entry name" value="ATPase_AAA_core"/>
</dbReference>
<dbReference type="Pfam" id="PF13304">
    <property type="entry name" value="AAA_21"/>
    <property type="match status" value="1"/>
</dbReference>
<protein>
    <submittedName>
        <fullName evidence="2">Putative ATPase</fullName>
    </submittedName>
</protein>
<evidence type="ECO:0000313" key="3">
    <source>
        <dbReference type="Proteomes" id="UP000522313"/>
    </source>
</evidence>
<feature type="domain" description="ATPase AAA-type core" evidence="1">
    <location>
        <begin position="194"/>
        <end position="347"/>
    </location>
</feature>
<proteinExistence type="predicted"/>
<dbReference type="PANTHER" id="PTHR43581">
    <property type="entry name" value="ATP/GTP PHOSPHATASE"/>
    <property type="match status" value="1"/>
</dbReference>
<gene>
    <name evidence="2" type="ORF">F4693_000706</name>
</gene>
<sequence>MSVVLGRNGQGKSRILSAIATTFQLLHDYGRSGSRRGLPVSRLEYIAQGSHHEVTTRGSEVIVIKDGDRVPVDAAILPRRVIGLSMTPFDKFPMGGAARQLDLFRPDSVDVYSYLGMRERMGQISTGALLSRAIEGLVARVARDDRGRLTGVFEMLGFKPSIEVIYRFQERQLLMALAGGAKAEEILTLTRSNSLPRDRLRSQLSSMSEDMDELRAAASHVLGRGSRNHFHFGLDLTYPDPGMVDVYEAVQLLRRFGLIRLHALDVVRKDGTVIDLNEASSGELSIAITFMSLAGRLEDDSLVLIDEPETNLHPEWQARYLDLLLETFGSYRNCHFVLATHSPLILSDAPPNATLASLSGESLRYGSEVSGRPVDYLLVEAFDVATRDNYYVQEQLVKALRLAADGEAKGSEYQDVVRTLAKIRPIITDSPGVVDLIGDLEKIAKRATDE</sequence>
<evidence type="ECO:0000259" key="1">
    <source>
        <dbReference type="Pfam" id="PF13304"/>
    </source>
</evidence>
<dbReference type="InterPro" id="IPR051396">
    <property type="entry name" value="Bact_Antivir_Def_Nuclease"/>
</dbReference>
<dbReference type="Proteomes" id="UP000522313">
    <property type="component" value="Unassembled WGS sequence"/>
</dbReference>
<dbReference type="Gene3D" id="3.40.50.300">
    <property type="entry name" value="P-loop containing nucleotide triphosphate hydrolases"/>
    <property type="match status" value="1"/>
</dbReference>
<dbReference type="GO" id="GO:0005524">
    <property type="term" value="F:ATP binding"/>
    <property type="evidence" value="ECO:0007669"/>
    <property type="project" value="InterPro"/>
</dbReference>